<organism evidence="3 4">
    <name type="scientific">Batillaria attramentaria</name>
    <dbReference type="NCBI Taxonomy" id="370345"/>
    <lineage>
        <taxon>Eukaryota</taxon>
        <taxon>Metazoa</taxon>
        <taxon>Spiralia</taxon>
        <taxon>Lophotrochozoa</taxon>
        <taxon>Mollusca</taxon>
        <taxon>Gastropoda</taxon>
        <taxon>Caenogastropoda</taxon>
        <taxon>Sorbeoconcha</taxon>
        <taxon>Cerithioidea</taxon>
        <taxon>Batillariidae</taxon>
        <taxon>Batillaria</taxon>
    </lineage>
</organism>
<evidence type="ECO:0000313" key="4">
    <source>
        <dbReference type="Proteomes" id="UP001519460"/>
    </source>
</evidence>
<reference evidence="3 4" key="1">
    <citation type="journal article" date="2023" name="Sci. Data">
        <title>Genome assembly of the Korean intertidal mud-creeper Batillaria attramentaria.</title>
        <authorList>
            <person name="Patra A.K."/>
            <person name="Ho P.T."/>
            <person name="Jun S."/>
            <person name="Lee S.J."/>
            <person name="Kim Y."/>
            <person name="Won Y.J."/>
        </authorList>
    </citation>
    <scope>NUCLEOTIDE SEQUENCE [LARGE SCALE GENOMIC DNA]</scope>
    <source>
        <strain evidence="3">Wonlab-2016</strain>
    </source>
</reference>
<feature type="region of interest" description="Disordered" evidence="1">
    <location>
        <begin position="60"/>
        <end position="83"/>
    </location>
</feature>
<dbReference type="InterPro" id="IPR023340">
    <property type="entry name" value="UMA"/>
</dbReference>
<evidence type="ECO:0000256" key="1">
    <source>
        <dbReference type="SAM" id="MobiDB-lite"/>
    </source>
</evidence>
<proteinExistence type="predicted"/>
<evidence type="ECO:0000313" key="3">
    <source>
        <dbReference type="EMBL" id="KAK7496927.1"/>
    </source>
</evidence>
<name>A0ABD0LC00_9CAEN</name>
<sequence>MTASTYKTRVMHYDRIQTPTVSGQRVIRQTLCGSDREKRSLTEIGEKDWVQQTNALEDYVSGTDRRGRDRRHPRTDSVTGHKPEPHPFLRHWYYSRLSRHTTSYAELEGVEVKISDRYRYCNITFIHQVELMCMTLRDLTKLQEKYDYSFHREHEVLQNFDMEKLIQPTA</sequence>
<dbReference type="EMBL" id="JACVVK020000063">
    <property type="protein sequence ID" value="KAK7496927.1"/>
    <property type="molecule type" value="Genomic_DNA"/>
</dbReference>
<keyword evidence="4" id="KW-1185">Reference proteome</keyword>
<feature type="domain" description="UMA" evidence="2">
    <location>
        <begin position="107"/>
        <end position="157"/>
    </location>
</feature>
<dbReference type="Proteomes" id="UP001519460">
    <property type="component" value="Unassembled WGS sequence"/>
</dbReference>
<accession>A0ABD0LC00</accession>
<evidence type="ECO:0000259" key="2">
    <source>
        <dbReference type="PROSITE" id="PS51497"/>
    </source>
</evidence>
<comment type="caution">
    <text evidence="3">The sequence shown here is derived from an EMBL/GenBank/DDBJ whole genome shotgun (WGS) entry which is preliminary data.</text>
</comment>
<gene>
    <name evidence="3" type="ORF">BaRGS_00011907</name>
</gene>
<dbReference type="PROSITE" id="PS51497">
    <property type="entry name" value="UMA"/>
    <property type="match status" value="1"/>
</dbReference>
<protein>
    <recommendedName>
        <fullName evidence="2">UMA domain-containing protein</fullName>
    </recommendedName>
</protein>
<dbReference type="AlphaFoldDB" id="A0ABD0LC00"/>